<evidence type="ECO:0000313" key="3">
    <source>
        <dbReference type="Proteomes" id="UP001153620"/>
    </source>
</evidence>
<proteinExistence type="predicted"/>
<keyword evidence="1" id="KW-1133">Transmembrane helix</keyword>
<keyword evidence="3" id="KW-1185">Reference proteome</keyword>
<reference evidence="2" key="2">
    <citation type="submission" date="2022-10" db="EMBL/GenBank/DDBJ databases">
        <authorList>
            <consortium name="ENA_rothamsted_submissions"/>
            <consortium name="culmorum"/>
            <person name="King R."/>
        </authorList>
    </citation>
    <scope>NUCLEOTIDE SEQUENCE</scope>
</reference>
<name>A0A9N9RJR7_9DIPT</name>
<dbReference type="AlphaFoldDB" id="A0A9N9RJR7"/>
<sequence>MLKVTGCFCFDLETGAKIIGWLGLFRSAFLPPTTFFAVLEIQKCLKNPQPSITSLGEHKSCILVNNFDLLGVSPIYSIPILISIALYILLLVGINNRNQNYIIPVIFKIFIGIAFEGIILLFAISILSLSDPDVFQIFIAVVIECLLSLYFAAVLAELYKKIKLDEPPSYNVSYSYVNV</sequence>
<dbReference type="EMBL" id="OU895877">
    <property type="protein sequence ID" value="CAG9797722.1"/>
    <property type="molecule type" value="Genomic_DNA"/>
</dbReference>
<feature type="transmembrane region" description="Helical" evidence="1">
    <location>
        <begin position="106"/>
        <end position="129"/>
    </location>
</feature>
<feature type="transmembrane region" description="Helical" evidence="1">
    <location>
        <begin position="75"/>
        <end position="94"/>
    </location>
</feature>
<keyword evidence="1" id="KW-0472">Membrane</keyword>
<reference evidence="2" key="1">
    <citation type="submission" date="2022-01" db="EMBL/GenBank/DDBJ databases">
        <authorList>
            <person name="King R."/>
        </authorList>
    </citation>
    <scope>NUCLEOTIDE SEQUENCE</scope>
</reference>
<accession>A0A9N9RJR7</accession>
<feature type="transmembrane region" description="Helical" evidence="1">
    <location>
        <begin position="135"/>
        <end position="156"/>
    </location>
</feature>
<evidence type="ECO:0000256" key="1">
    <source>
        <dbReference type="SAM" id="Phobius"/>
    </source>
</evidence>
<keyword evidence="1" id="KW-0812">Transmembrane</keyword>
<organism evidence="2 3">
    <name type="scientific">Chironomus riparius</name>
    <dbReference type="NCBI Taxonomy" id="315576"/>
    <lineage>
        <taxon>Eukaryota</taxon>
        <taxon>Metazoa</taxon>
        <taxon>Ecdysozoa</taxon>
        <taxon>Arthropoda</taxon>
        <taxon>Hexapoda</taxon>
        <taxon>Insecta</taxon>
        <taxon>Pterygota</taxon>
        <taxon>Neoptera</taxon>
        <taxon>Endopterygota</taxon>
        <taxon>Diptera</taxon>
        <taxon>Nematocera</taxon>
        <taxon>Chironomoidea</taxon>
        <taxon>Chironomidae</taxon>
        <taxon>Chironominae</taxon>
        <taxon>Chironomus</taxon>
    </lineage>
</organism>
<gene>
    <name evidence="2" type="ORF">CHIRRI_LOCUS711</name>
</gene>
<dbReference type="Proteomes" id="UP001153620">
    <property type="component" value="Chromosome 1"/>
</dbReference>
<protein>
    <submittedName>
        <fullName evidence="2">Uncharacterized protein</fullName>
    </submittedName>
</protein>
<evidence type="ECO:0000313" key="2">
    <source>
        <dbReference type="EMBL" id="CAG9797722.1"/>
    </source>
</evidence>